<evidence type="ECO:0000313" key="2">
    <source>
        <dbReference type="Proteomes" id="UP000000305"/>
    </source>
</evidence>
<dbReference type="KEGG" id="dpx:DAPPUDRAFT_247916"/>
<organism evidence="1 2">
    <name type="scientific">Daphnia pulex</name>
    <name type="common">Water flea</name>
    <dbReference type="NCBI Taxonomy" id="6669"/>
    <lineage>
        <taxon>Eukaryota</taxon>
        <taxon>Metazoa</taxon>
        <taxon>Ecdysozoa</taxon>
        <taxon>Arthropoda</taxon>
        <taxon>Crustacea</taxon>
        <taxon>Branchiopoda</taxon>
        <taxon>Diplostraca</taxon>
        <taxon>Cladocera</taxon>
        <taxon>Anomopoda</taxon>
        <taxon>Daphniidae</taxon>
        <taxon>Daphnia</taxon>
    </lineage>
</organism>
<proteinExistence type="predicted"/>
<dbReference type="Proteomes" id="UP000000305">
    <property type="component" value="Unassembled WGS sequence"/>
</dbReference>
<dbReference type="AlphaFoldDB" id="E9GT46"/>
<sequence length="62" mass="7199">MVACLLLCFPPELEKNLKKRTKLEDQTMSEESRELLYAHLVVINESIEKLVHSVLLTYLDPI</sequence>
<dbReference type="EMBL" id="GL732563">
    <property type="protein sequence ID" value="EFX77304.1"/>
    <property type="molecule type" value="Genomic_DNA"/>
</dbReference>
<dbReference type="InParanoid" id="E9GT46"/>
<accession>E9GT46</accession>
<reference evidence="1 2" key="1">
    <citation type="journal article" date="2011" name="Science">
        <title>The ecoresponsive genome of Daphnia pulex.</title>
        <authorList>
            <person name="Colbourne J.K."/>
            <person name="Pfrender M.E."/>
            <person name="Gilbert D."/>
            <person name="Thomas W.K."/>
            <person name="Tucker A."/>
            <person name="Oakley T.H."/>
            <person name="Tokishita S."/>
            <person name="Aerts A."/>
            <person name="Arnold G.J."/>
            <person name="Basu M.K."/>
            <person name="Bauer D.J."/>
            <person name="Caceres C.E."/>
            <person name="Carmel L."/>
            <person name="Casola C."/>
            <person name="Choi J.H."/>
            <person name="Detter J.C."/>
            <person name="Dong Q."/>
            <person name="Dusheyko S."/>
            <person name="Eads B.D."/>
            <person name="Frohlich T."/>
            <person name="Geiler-Samerotte K.A."/>
            <person name="Gerlach D."/>
            <person name="Hatcher P."/>
            <person name="Jogdeo S."/>
            <person name="Krijgsveld J."/>
            <person name="Kriventseva E.V."/>
            <person name="Kultz D."/>
            <person name="Laforsch C."/>
            <person name="Lindquist E."/>
            <person name="Lopez J."/>
            <person name="Manak J.R."/>
            <person name="Muller J."/>
            <person name="Pangilinan J."/>
            <person name="Patwardhan R.P."/>
            <person name="Pitluck S."/>
            <person name="Pritham E.J."/>
            <person name="Rechtsteiner A."/>
            <person name="Rho M."/>
            <person name="Rogozin I.B."/>
            <person name="Sakarya O."/>
            <person name="Salamov A."/>
            <person name="Schaack S."/>
            <person name="Shapiro H."/>
            <person name="Shiga Y."/>
            <person name="Skalitzky C."/>
            <person name="Smith Z."/>
            <person name="Souvorov A."/>
            <person name="Sung W."/>
            <person name="Tang Z."/>
            <person name="Tsuchiya D."/>
            <person name="Tu H."/>
            <person name="Vos H."/>
            <person name="Wang M."/>
            <person name="Wolf Y.I."/>
            <person name="Yamagata H."/>
            <person name="Yamada T."/>
            <person name="Ye Y."/>
            <person name="Shaw J.R."/>
            <person name="Andrews J."/>
            <person name="Crease T.J."/>
            <person name="Tang H."/>
            <person name="Lucas S.M."/>
            <person name="Robertson H.M."/>
            <person name="Bork P."/>
            <person name="Koonin E.V."/>
            <person name="Zdobnov E.M."/>
            <person name="Grigoriev I.V."/>
            <person name="Lynch M."/>
            <person name="Boore J.L."/>
        </authorList>
    </citation>
    <scope>NUCLEOTIDE SEQUENCE [LARGE SCALE GENOMIC DNA]</scope>
</reference>
<name>E9GT46_DAPPU</name>
<gene>
    <name evidence="1" type="ORF">DAPPUDRAFT_247916</name>
</gene>
<evidence type="ECO:0000313" key="1">
    <source>
        <dbReference type="EMBL" id="EFX77304.1"/>
    </source>
</evidence>
<dbReference type="HOGENOM" id="CLU_2906332_0_0_1"/>
<keyword evidence="2" id="KW-1185">Reference proteome</keyword>
<protein>
    <submittedName>
        <fullName evidence="1">Uncharacterized protein</fullName>
    </submittedName>
</protein>